<proteinExistence type="predicted"/>
<evidence type="ECO:0000313" key="2">
    <source>
        <dbReference type="EMBL" id="GAI56200.1"/>
    </source>
</evidence>
<dbReference type="AlphaFoldDB" id="X1QZB5"/>
<comment type="caution">
    <text evidence="2">The sequence shown here is derived from an EMBL/GenBank/DDBJ whole genome shotgun (WGS) entry which is preliminary data.</text>
</comment>
<feature type="non-terminal residue" evidence="2">
    <location>
        <position position="1"/>
    </location>
</feature>
<evidence type="ECO:0000256" key="1">
    <source>
        <dbReference type="ARBA" id="ARBA00022612"/>
    </source>
</evidence>
<keyword evidence="1" id="KW-1188">Viral release from host cell</keyword>
<name>X1QZB5_9ZZZZ</name>
<protein>
    <recommendedName>
        <fullName evidence="3">Phage tail tape measure protein domain-containing protein</fullName>
    </recommendedName>
</protein>
<dbReference type="EMBL" id="BARV01035334">
    <property type="protein sequence ID" value="GAI56200.1"/>
    <property type="molecule type" value="Genomic_DNA"/>
</dbReference>
<dbReference type="InterPro" id="IPR010090">
    <property type="entry name" value="Phage_tape_meas"/>
</dbReference>
<accession>X1QZB5</accession>
<evidence type="ECO:0008006" key="3">
    <source>
        <dbReference type="Google" id="ProtNLM"/>
    </source>
</evidence>
<dbReference type="PANTHER" id="PTHR37813">
    <property type="entry name" value="FELS-2 PROPHAGE PROTEIN"/>
    <property type="match status" value="1"/>
</dbReference>
<sequence length="237" mass="25779">KGSKAGLVMKNMMVRLAKQSPKTAKMMEFLNLKIDNGKGGFADATVMIDRFNASIKDLTPVQQTQAKAQIFGTEILTGMTILLKAGGDQLRSYRQRLIDAKGASEQMAEVMRSSLINRLASLGSAATEVGFQLFSAFDKKGAGAIDTLTQFVRGIDLTPFINGIKTVVEFSGRMLDRFKKIGEESGLFDKIREGAKQLAPHFDTVLDIAKTVFRLFEDVGGFTLLAKSMGLVVDATV</sequence>
<dbReference type="PANTHER" id="PTHR37813:SF1">
    <property type="entry name" value="FELS-2 PROPHAGE PROTEIN"/>
    <property type="match status" value="1"/>
</dbReference>
<feature type="non-terminal residue" evidence="2">
    <location>
        <position position="237"/>
    </location>
</feature>
<reference evidence="2" key="1">
    <citation type="journal article" date="2014" name="Front. Microbiol.">
        <title>High frequency of phylogenetically diverse reductive dehalogenase-homologous genes in deep subseafloor sedimentary metagenomes.</title>
        <authorList>
            <person name="Kawai M."/>
            <person name="Futagami T."/>
            <person name="Toyoda A."/>
            <person name="Takaki Y."/>
            <person name="Nishi S."/>
            <person name="Hori S."/>
            <person name="Arai W."/>
            <person name="Tsubouchi T."/>
            <person name="Morono Y."/>
            <person name="Uchiyama I."/>
            <person name="Ito T."/>
            <person name="Fujiyama A."/>
            <person name="Inagaki F."/>
            <person name="Takami H."/>
        </authorList>
    </citation>
    <scope>NUCLEOTIDE SEQUENCE</scope>
    <source>
        <strain evidence="2">Expedition CK06-06</strain>
    </source>
</reference>
<dbReference type="NCBIfam" id="TIGR01760">
    <property type="entry name" value="tape_meas_TP901"/>
    <property type="match status" value="1"/>
</dbReference>
<gene>
    <name evidence="2" type="ORF">S06H3_55154</name>
</gene>
<organism evidence="2">
    <name type="scientific">marine sediment metagenome</name>
    <dbReference type="NCBI Taxonomy" id="412755"/>
    <lineage>
        <taxon>unclassified sequences</taxon>
        <taxon>metagenomes</taxon>
        <taxon>ecological metagenomes</taxon>
    </lineage>
</organism>